<evidence type="ECO:0000313" key="3">
    <source>
        <dbReference type="EMBL" id="KAK5834241.1"/>
    </source>
</evidence>
<keyword evidence="1" id="KW-0694">RNA-binding</keyword>
<dbReference type="EMBL" id="JARKNE010000005">
    <property type="protein sequence ID" value="KAK5834241.1"/>
    <property type="molecule type" value="Genomic_DNA"/>
</dbReference>
<accession>A0ABR0Q4Z1</accession>
<protein>
    <recommendedName>
        <fullName evidence="2">RRM domain-containing protein</fullName>
    </recommendedName>
</protein>
<dbReference type="SUPFAM" id="SSF54928">
    <property type="entry name" value="RNA-binding domain, RBD"/>
    <property type="match status" value="1"/>
</dbReference>
<organism evidence="3 4">
    <name type="scientific">Gossypium arboreum</name>
    <name type="common">Tree cotton</name>
    <name type="synonym">Gossypium nanking</name>
    <dbReference type="NCBI Taxonomy" id="29729"/>
    <lineage>
        <taxon>Eukaryota</taxon>
        <taxon>Viridiplantae</taxon>
        <taxon>Streptophyta</taxon>
        <taxon>Embryophyta</taxon>
        <taxon>Tracheophyta</taxon>
        <taxon>Spermatophyta</taxon>
        <taxon>Magnoliopsida</taxon>
        <taxon>eudicotyledons</taxon>
        <taxon>Gunneridae</taxon>
        <taxon>Pentapetalae</taxon>
        <taxon>rosids</taxon>
        <taxon>malvids</taxon>
        <taxon>Malvales</taxon>
        <taxon>Malvaceae</taxon>
        <taxon>Malvoideae</taxon>
        <taxon>Gossypium</taxon>
    </lineage>
</organism>
<sequence>MGNRSGRENLRTLREGKRFGFVKFSKREDAQRAITRLEGFLMLGKKIRVKIARYSGKRIIWKKVQAKEDISQLKVSQSKGMRNQDRDCDILKDKVVNNSKVIVGHVENEQLWKLQRCLIGETASFCNSNSLSERIACMGLGELKVKRLQGRYFLVEVPDEELLEILRQREWAYLKEFFINIEPWSKKFKVWKGQYGLKLQGFLFIAGTTKHLREWWIYGARLLRWERILQWQTALIR</sequence>
<comment type="caution">
    <text evidence="3">The sequence shown here is derived from an EMBL/GenBank/DDBJ whole genome shotgun (WGS) entry which is preliminary data.</text>
</comment>
<name>A0ABR0Q4Z1_GOSAR</name>
<dbReference type="InterPro" id="IPR012677">
    <property type="entry name" value="Nucleotide-bd_a/b_plait_sf"/>
</dbReference>
<reference evidence="3 4" key="1">
    <citation type="submission" date="2023-03" db="EMBL/GenBank/DDBJ databases">
        <title>WGS of Gossypium arboreum.</title>
        <authorList>
            <person name="Yu D."/>
        </authorList>
    </citation>
    <scope>NUCLEOTIDE SEQUENCE [LARGE SCALE GENOMIC DNA]</scope>
    <source>
        <tissue evidence="3">Leaf</tissue>
    </source>
</reference>
<feature type="domain" description="RRM" evidence="2">
    <location>
        <begin position="1"/>
        <end position="54"/>
    </location>
</feature>
<keyword evidence="4" id="KW-1185">Reference proteome</keyword>
<dbReference type="PROSITE" id="PS50102">
    <property type="entry name" value="RRM"/>
    <property type="match status" value="1"/>
</dbReference>
<evidence type="ECO:0000313" key="4">
    <source>
        <dbReference type="Proteomes" id="UP001358586"/>
    </source>
</evidence>
<dbReference type="Gene3D" id="3.30.70.330">
    <property type="match status" value="1"/>
</dbReference>
<proteinExistence type="predicted"/>
<dbReference type="InterPro" id="IPR000504">
    <property type="entry name" value="RRM_dom"/>
</dbReference>
<evidence type="ECO:0000256" key="1">
    <source>
        <dbReference type="PROSITE-ProRule" id="PRU00176"/>
    </source>
</evidence>
<dbReference type="Proteomes" id="UP001358586">
    <property type="component" value="Chromosome 5"/>
</dbReference>
<evidence type="ECO:0000259" key="2">
    <source>
        <dbReference type="PROSITE" id="PS50102"/>
    </source>
</evidence>
<dbReference type="Pfam" id="PF00076">
    <property type="entry name" value="RRM_1"/>
    <property type="match status" value="1"/>
</dbReference>
<gene>
    <name evidence="3" type="ORF">PVK06_018118</name>
</gene>
<dbReference type="InterPro" id="IPR035979">
    <property type="entry name" value="RBD_domain_sf"/>
</dbReference>